<dbReference type="Proteomes" id="UP000234845">
    <property type="component" value="Unassembled WGS sequence"/>
</dbReference>
<dbReference type="AlphaFoldDB" id="A0A2N5Y2K9"/>
<dbReference type="InterPro" id="IPR015797">
    <property type="entry name" value="NUDIX_hydrolase-like_dom_sf"/>
</dbReference>
<dbReference type="PROSITE" id="PS51462">
    <property type="entry name" value="NUDIX"/>
    <property type="match status" value="1"/>
</dbReference>
<sequence>MTRWHPHVTVATVVERAGYYLLVAERDKASGNVVFNQPAGHLEQGESLQQAALRETLEETGWDITLRGILGCALYTAPSNGITYYRTTFVAEAIQENARAVRDPDIIAVHWLDYEAIIANSGKLRSPLVLVAVEQHRSGLCYPLNMISSMVNYQP</sequence>
<comment type="caution">
    <text evidence="10">The sequence shown here is derived from an EMBL/GenBank/DDBJ whole genome shotgun (WGS) entry which is preliminary data.</text>
</comment>
<evidence type="ECO:0000259" key="9">
    <source>
        <dbReference type="PROSITE" id="PS51462"/>
    </source>
</evidence>
<dbReference type="InterPro" id="IPR033713">
    <property type="entry name" value="NudJ"/>
</dbReference>
<dbReference type="PANTHER" id="PTHR43222">
    <property type="entry name" value="NUDIX HYDROLASE 23"/>
    <property type="match status" value="1"/>
</dbReference>
<dbReference type="Pfam" id="PF00293">
    <property type="entry name" value="NUDIX"/>
    <property type="match status" value="1"/>
</dbReference>
<dbReference type="GO" id="GO:0017111">
    <property type="term" value="F:ribonucleoside triphosphate phosphatase activity"/>
    <property type="evidence" value="ECO:0007669"/>
    <property type="project" value="InterPro"/>
</dbReference>
<dbReference type="PANTHER" id="PTHR43222:SF11">
    <property type="entry name" value="PHOSPHATASE NUDJ"/>
    <property type="match status" value="1"/>
</dbReference>
<protein>
    <recommendedName>
        <fullName evidence="4 8">Phosphatase NudJ</fullName>
        <ecNumber evidence="8">3.6.1.-</ecNumber>
    </recommendedName>
</protein>
<evidence type="ECO:0000256" key="3">
    <source>
        <dbReference type="ARBA" id="ARBA00011245"/>
    </source>
</evidence>
<evidence type="ECO:0000313" key="11">
    <source>
        <dbReference type="Proteomes" id="UP000234845"/>
    </source>
</evidence>
<comment type="cofactor">
    <cofactor evidence="1 8">
        <name>Mg(2+)</name>
        <dbReference type="ChEBI" id="CHEBI:18420"/>
    </cofactor>
</comment>
<proteinExistence type="inferred from homology"/>
<comment type="subunit">
    <text evidence="3 8">Monomer.</text>
</comment>
<evidence type="ECO:0000256" key="7">
    <source>
        <dbReference type="RuleBase" id="RU003476"/>
    </source>
</evidence>
<evidence type="ECO:0000256" key="1">
    <source>
        <dbReference type="ARBA" id="ARBA00001946"/>
    </source>
</evidence>
<evidence type="ECO:0000313" key="10">
    <source>
        <dbReference type="EMBL" id="PLW82622.1"/>
    </source>
</evidence>
<evidence type="ECO:0000256" key="2">
    <source>
        <dbReference type="ARBA" id="ARBA00007608"/>
    </source>
</evidence>
<dbReference type="PROSITE" id="PS00893">
    <property type="entry name" value="NUDIX_BOX"/>
    <property type="match status" value="1"/>
</dbReference>
<dbReference type="OrthoDB" id="8594221at2"/>
<dbReference type="SUPFAM" id="SSF55811">
    <property type="entry name" value="Nudix"/>
    <property type="match status" value="1"/>
</dbReference>
<organism evidence="10 11">
    <name type="scientific">Kineobactrum sediminis</name>
    <dbReference type="NCBI Taxonomy" id="1905677"/>
    <lineage>
        <taxon>Bacteria</taxon>
        <taxon>Pseudomonadati</taxon>
        <taxon>Pseudomonadota</taxon>
        <taxon>Gammaproteobacteria</taxon>
        <taxon>Cellvibrionales</taxon>
        <taxon>Halieaceae</taxon>
        <taxon>Kineobactrum</taxon>
    </lineage>
</organism>
<evidence type="ECO:0000256" key="8">
    <source>
        <dbReference type="RuleBase" id="RU364043"/>
    </source>
</evidence>
<dbReference type="EMBL" id="PKLZ01000007">
    <property type="protein sequence ID" value="PLW82622.1"/>
    <property type="molecule type" value="Genomic_DNA"/>
</dbReference>
<name>A0A2N5Y2K9_9GAMM</name>
<evidence type="ECO:0000256" key="5">
    <source>
        <dbReference type="ARBA" id="ARBA00022801"/>
    </source>
</evidence>
<feature type="domain" description="Nudix hydrolase" evidence="9">
    <location>
        <begin position="3"/>
        <end position="137"/>
    </location>
</feature>
<dbReference type="PRINTS" id="PR00502">
    <property type="entry name" value="NUDIXFAMILY"/>
</dbReference>
<gene>
    <name evidence="8" type="primary">nudJ</name>
    <name evidence="10" type="ORF">CWI75_08540</name>
</gene>
<dbReference type="EC" id="3.6.1.-" evidence="8"/>
<keyword evidence="5 7" id="KW-0378">Hydrolase</keyword>
<dbReference type="GO" id="GO:0004787">
    <property type="term" value="F:thiamine diphosphate phosphatase activity"/>
    <property type="evidence" value="ECO:0007669"/>
    <property type="project" value="InterPro"/>
</dbReference>
<keyword evidence="6 8" id="KW-0460">Magnesium</keyword>
<evidence type="ECO:0000256" key="6">
    <source>
        <dbReference type="ARBA" id="ARBA00022842"/>
    </source>
</evidence>
<dbReference type="CDD" id="cd03675">
    <property type="entry name" value="NUDIX_Hydrolase"/>
    <property type="match status" value="1"/>
</dbReference>
<dbReference type="InterPro" id="IPR020476">
    <property type="entry name" value="Nudix_hydrolase"/>
</dbReference>
<keyword evidence="11" id="KW-1185">Reference proteome</keyword>
<dbReference type="Gene3D" id="3.90.79.10">
    <property type="entry name" value="Nucleoside Triphosphate Pyrophosphohydrolase"/>
    <property type="match status" value="1"/>
</dbReference>
<dbReference type="InterPro" id="IPR000086">
    <property type="entry name" value="NUDIX_hydrolase_dom"/>
</dbReference>
<dbReference type="InterPro" id="IPR020084">
    <property type="entry name" value="NUDIX_hydrolase_CS"/>
</dbReference>
<dbReference type="RefSeq" id="WP_101521090.1">
    <property type="nucleotide sequence ID" value="NZ_PKLZ01000007.1"/>
</dbReference>
<accession>A0A2N5Y2K9</accession>
<comment type="similarity">
    <text evidence="2 8">Belongs to the Nudix hydrolase family. NudJ subfamily.</text>
</comment>
<evidence type="ECO:0000256" key="4">
    <source>
        <dbReference type="ARBA" id="ARBA00015552"/>
    </source>
</evidence>
<reference evidence="11" key="1">
    <citation type="submission" date="2017-11" db="EMBL/GenBank/DDBJ databases">
        <title>The draft genome sequence of Chromatocurvus sp. F02.</title>
        <authorList>
            <person name="Du Z.-J."/>
            <person name="Chang Y.-Q."/>
        </authorList>
    </citation>
    <scope>NUCLEOTIDE SEQUENCE [LARGE SCALE GENOMIC DNA]</scope>
    <source>
        <strain evidence="11">F02</strain>
    </source>
</reference>
<dbReference type="GO" id="GO:0017110">
    <property type="term" value="F:nucleoside diphosphate phosphatase activity"/>
    <property type="evidence" value="ECO:0007669"/>
    <property type="project" value="InterPro"/>
</dbReference>